<evidence type="ECO:0000313" key="5">
    <source>
        <dbReference type="EMBL" id="PAA68625.1"/>
    </source>
</evidence>
<feature type="compositionally biased region" description="Basic and acidic residues" evidence="3">
    <location>
        <begin position="413"/>
        <end position="426"/>
    </location>
</feature>
<feature type="coiled-coil region" evidence="2">
    <location>
        <begin position="435"/>
        <end position="518"/>
    </location>
</feature>
<reference evidence="4 6" key="1">
    <citation type="submission" date="2017-06" db="EMBL/GenBank/DDBJ databases">
        <title>A platform for efficient transgenesis in Macrostomum lignano, a flatworm model organism for stem cell research.</title>
        <authorList>
            <person name="Berezikov E."/>
        </authorList>
    </citation>
    <scope>NUCLEOTIDE SEQUENCE [LARGE SCALE GENOMIC DNA]</scope>
    <source>
        <strain evidence="4">DV1</strain>
        <tissue evidence="4">Whole organism</tissue>
    </source>
</reference>
<evidence type="ECO:0000256" key="2">
    <source>
        <dbReference type="SAM" id="Coils"/>
    </source>
</evidence>
<dbReference type="EMBL" id="NIVC01001679">
    <property type="protein sequence ID" value="PAA65138.1"/>
    <property type="molecule type" value="Genomic_DNA"/>
</dbReference>
<accession>A0A267EUF0</accession>
<evidence type="ECO:0000313" key="6">
    <source>
        <dbReference type="Proteomes" id="UP000215902"/>
    </source>
</evidence>
<comment type="caution">
    <text evidence="4">The sequence shown here is derived from an EMBL/GenBank/DDBJ whole genome shotgun (WGS) entry which is preliminary data.</text>
</comment>
<feature type="region of interest" description="Disordered" evidence="3">
    <location>
        <begin position="297"/>
        <end position="326"/>
    </location>
</feature>
<proteinExistence type="predicted"/>
<name>A0A267EUF0_9PLAT</name>
<dbReference type="AlphaFoldDB" id="A0A267EUF0"/>
<feature type="compositionally biased region" description="Polar residues" evidence="3">
    <location>
        <begin position="12"/>
        <end position="24"/>
    </location>
</feature>
<organism evidence="4 6">
    <name type="scientific">Macrostomum lignano</name>
    <dbReference type="NCBI Taxonomy" id="282301"/>
    <lineage>
        <taxon>Eukaryota</taxon>
        <taxon>Metazoa</taxon>
        <taxon>Spiralia</taxon>
        <taxon>Lophotrochozoa</taxon>
        <taxon>Platyhelminthes</taxon>
        <taxon>Rhabditophora</taxon>
        <taxon>Macrostomorpha</taxon>
        <taxon>Macrostomida</taxon>
        <taxon>Macrostomidae</taxon>
        <taxon>Macrostomum</taxon>
    </lineage>
</organism>
<dbReference type="PANTHER" id="PTHR32123:SF13">
    <property type="entry name" value="BICAUDAL D-RELATED PROTEIN HOMOLOG"/>
    <property type="match status" value="1"/>
</dbReference>
<feature type="compositionally biased region" description="Low complexity" evidence="3">
    <location>
        <begin position="398"/>
        <end position="412"/>
    </location>
</feature>
<evidence type="ECO:0000256" key="3">
    <source>
        <dbReference type="SAM" id="MobiDB-lite"/>
    </source>
</evidence>
<keyword evidence="6" id="KW-1185">Reference proteome</keyword>
<protein>
    <submittedName>
        <fullName evidence="4">Uncharacterized protein</fullName>
    </submittedName>
</protein>
<feature type="region of interest" description="Disordered" evidence="3">
    <location>
        <begin position="1"/>
        <end position="42"/>
    </location>
</feature>
<sequence>MEKELTGESEFESQQSHGESSLAQPSIEDPADNGKVGAADNGDDDICDDAIAVAAAAASSADGVGSQELGNYLQSYMGRRAAAAEATEPGSLNVYEELRQKEQDLLLAAELGRALLCSNAQLKEEAELLRAEFEARLAASEREKADLRGKMDAAEQDWDAQLRDLQAETRALREELRRQQVARSELLAANERLLEDCRQSAARVESLQSELRARRAEAQDRLAAVSAEVDELRAERADMERRLGRAGAELDALAAVGEEQRARLEARLAELTDTAADLRERLAASLASQRRQQMELAEEQLYQQQQQQQQQQSMITSPSTPSSSSHLLFLSASGGAAISSFATAGTPTGAAGRFGFDSGLAGDCLGESLFSELAGFGASAARMDGLYDEDIEEDEADAPVAASAAAPAASGEAETRSEEFFEEDGVGRRWDRQGVESLNRLIENLQTELQLKNQQLEEQSCELRQTKSELSFQQRQTEALLANESAMKRDQKDAAEKRICLESQLSRMKAEVERLNSELNIGGCSREN</sequence>
<dbReference type="PANTHER" id="PTHR32123">
    <property type="entry name" value="BICD FAMILY-LIKE CARGO ADAPTER"/>
    <property type="match status" value="1"/>
</dbReference>
<dbReference type="Proteomes" id="UP000215902">
    <property type="component" value="Unassembled WGS sequence"/>
</dbReference>
<dbReference type="STRING" id="282301.A0A267EUF0"/>
<feature type="compositionally biased region" description="Low complexity" evidence="3">
    <location>
        <begin position="299"/>
        <end position="326"/>
    </location>
</feature>
<dbReference type="EMBL" id="NIVC01001380">
    <property type="protein sequence ID" value="PAA68625.1"/>
    <property type="molecule type" value="Genomic_DNA"/>
</dbReference>
<gene>
    <name evidence="5" type="ORF">BOX15_Mlig002950g1</name>
    <name evidence="4" type="ORF">BOX15_Mlig002950g2</name>
</gene>
<evidence type="ECO:0000256" key="1">
    <source>
        <dbReference type="ARBA" id="ARBA00023054"/>
    </source>
</evidence>
<feature type="region of interest" description="Disordered" evidence="3">
    <location>
        <begin position="395"/>
        <end position="426"/>
    </location>
</feature>
<dbReference type="InterPro" id="IPR051149">
    <property type="entry name" value="Spindly/BICDR_Dynein_Adapter"/>
</dbReference>
<evidence type="ECO:0000313" key="4">
    <source>
        <dbReference type="EMBL" id="PAA65138.1"/>
    </source>
</evidence>
<keyword evidence="1 2" id="KW-0175">Coiled coil</keyword>